<reference evidence="2 3" key="1">
    <citation type="submission" date="2021-03" db="EMBL/GenBank/DDBJ databases">
        <title>Genomic Encyclopedia of Type Strains, Phase IV (KMG-IV): sequencing the most valuable type-strain genomes for metagenomic binning, comparative biology and taxonomic classification.</title>
        <authorList>
            <person name="Goeker M."/>
        </authorList>
    </citation>
    <scope>NUCLEOTIDE SEQUENCE [LARGE SCALE GENOMIC DNA]</scope>
    <source>
        <strain evidence="2 3">DSM 24004</strain>
    </source>
</reference>
<keyword evidence="3" id="KW-1185">Reference proteome</keyword>
<evidence type="ECO:0000256" key="1">
    <source>
        <dbReference type="SAM" id="Phobius"/>
    </source>
</evidence>
<keyword evidence="1" id="KW-1133">Transmembrane helix</keyword>
<protein>
    <submittedName>
        <fullName evidence="2">Acylphosphatase</fullName>
    </submittedName>
</protein>
<dbReference type="RefSeq" id="WP_209511667.1">
    <property type="nucleotide sequence ID" value="NZ_JAGGKS010000004.1"/>
</dbReference>
<feature type="transmembrane region" description="Helical" evidence="1">
    <location>
        <begin position="6"/>
        <end position="24"/>
    </location>
</feature>
<evidence type="ECO:0000313" key="3">
    <source>
        <dbReference type="Proteomes" id="UP001519342"/>
    </source>
</evidence>
<keyword evidence="1" id="KW-0812">Transmembrane</keyword>
<evidence type="ECO:0000313" key="2">
    <source>
        <dbReference type="EMBL" id="MBP1925939.1"/>
    </source>
</evidence>
<name>A0ABS4GE38_9FIRM</name>
<keyword evidence="1" id="KW-0472">Membrane</keyword>
<feature type="transmembrane region" description="Helical" evidence="1">
    <location>
        <begin position="56"/>
        <end position="73"/>
    </location>
</feature>
<accession>A0ABS4GE38</accession>
<sequence length="186" mass="22031">MNDITITSLLYPVMIIVCLIIIYSNEKKRRQYRKENVEILYFLNEDDKTMRLTSRLLLAFMMLSSVAVLLDSIKRTGLYSIETITMIVLPIMFVVLYVPLSRKTKITTLGIFKRLNLVRWGDIKGIDYIKPDIKGRQKAKILYKTSYRDMTIEIVFKKDDEQLNEFKKTVKEYRNKKKDKKSGREK</sequence>
<dbReference type="EMBL" id="JAGGKS010000004">
    <property type="protein sequence ID" value="MBP1925939.1"/>
    <property type="molecule type" value="Genomic_DNA"/>
</dbReference>
<gene>
    <name evidence="2" type="ORF">J2Z76_001800</name>
</gene>
<comment type="caution">
    <text evidence="2">The sequence shown here is derived from an EMBL/GenBank/DDBJ whole genome shotgun (WGS) entry which is preliminary data.</text>
</comment>
<dbReference type="Proteomes" id="UP001519342">
    <property type="component" value="Unassembled WGS sequence"/>
</dbReference>
<organism evidence="2 3">
    <name type="scientific">Sedimentibacter acidaminivorans</name>
    <dbReference type="NCBI Taxonomy" id="913099"/>
    <lineage>
        <taxon>Bacteria</taxon>
        <taxon>Bacillati</taxon>
        <taxon>Bacillota</taxon>
        <taxon>Tissierellia</taxon>
        <taxon>Sedimentibacter</taxon>
    </lineage>
</organism>
<proteinExistence type="predicted"/>
<feature type="transmembrane region" description="Helical" evidence="1">
    <location>
        <begin position="79"/>
        <end position="100"/>
    </location>
</feature>